<dbReference type="GO" id="GO:0050566">
    <property type="term" value="F:asparaginyl-tRNA synthase (glutamine-hydrolyzing) activity"/>
    <property type="evidence" value="ECO:0007669"/>
    <property type="project" value="UniProtKB-EC"/>
</dbReference>
<feature type="domain" description="Amidase" evidence="2">
    <location>
        <begin position="25"/>
        <end position="447"/>
    </location>
</feature>
<dbReference type="InterPro" id="IPR023631">
    <property type="entry name" value="Amidase_dom"/>
</dbReference>
<dbReference type="InterPro" id="IPR000120">
    <property type="entry name" value="Amidase"/>
</dbReference>
<dbReference type="NCBIfam" id="NF004815">
    <property type="entry name" value="PRK06169.1"/>
    <property type="match status" value="1"/>
</dbReference>
<name>A0ABV2KPJ5_9HYPH</name>
<dbReference type="RefSeq" id="WP_354152798.1">
    <property type="nucleotide sequence ID" value="NZ_JBEPMN010000017.1"/>
</dbReference>
<comment type="similarity">
    <text evidence="1">Belongs to the amidase family.</text>
</comment>
<protein>
    <submittedName>
        <fullName evidence="3">Aspartyl-tRNA(Asn)/glutamyl-tRNA(Gln) amidotransferase subunit A</fullName>
        <ecNumber evidence="3">6.3.5.6</ecNumber>
        <ecNumber evidence="3">6.3.5.7</ecNumber>
    </submittedName>
</protein>
<gene>
    <name evidence="3" type="ORF">ABID44_003314</name>
</gene>
<sequence length="464" mass="48672">MTELFSLSAAELVDAYKAKKISPVEATKSCLGRIAALDEKLNAFCLVDEESALADARASEARWMRNEPAGLVDGVPTTIKDLFLTRKWPTMKGSLTVSREQACDTDAPAVARLREQGAVFLGKTTTTEFGHKGVGDSPLHGTTRNPWNTDLTPGGSSCGAGVAAAASMAPLNLGSDGGGSIRIPASFCGIFGIKPGFGRVPGAPASIAGSLPGTGPMTRTVEDAALMLQVIAGDDARDWTALSDVAFDALSGLGEGVKGLRIAYAPTISGAPVTDEVAQSVAQAAAVFRELGATVEQIDLDLRRAVDIYTTILSVTLASAIAPMSEDQRKLVDPGLLIIADAGSKLGALEYAQALHVERAELGARMRALHETYDLLILPSMPRTAFPVGEDFPGDKGGEWRGDWTPFTSPFNLTYQPAASIPCGLSPEGLPIGLQIVGRVRAEATVLRAARAYEKTRAFPLPPL</sequence>
<dbReference type="Proteomes" id="UP001549143">
    <property type="component" value="Unassembled WGS sequence"/>
</dbReference>
<dbReference type="GO" id="GO:0050567">
    <property type="term" value="F:glutaminyl-tRNA synthase (glutamine-hydrolyzing) activity"/>
    <property type="evidence" value="ECO:0007669"/>
    <property type="project" value="UniProtKB-EC"/>
</dbReference>
<keyword evidence="4" id="KW-1185">Reference proteome</keyword>
<proteinExistence type="inferred from homology"/>
<evidence type="ECO:0000313" key="3">
    <source>
        <dbReference type="EMBL" id="MET3662961.1"/>
    </source>
</evidence>
<evidence type="ECO:0000256" key="1">
    <source>
        <dbReference type="ARBA" id="ARBA00009199"/>
    </source>
</evidence>
<reference evidence="3 4" key="1">
    <citation type="submission" date="2024-06" db="EMBL/GenBank/DDBJ databases">
        <title>Genomic Encyclopedia of Type Strains, Phase IV (KMG-IV): sequencing the most valuable type-strain genomes for metagenomic binning, comparative biology and taxonomic classification.</title>
        <authorList>
            <person name="Goeker M."/>
        </authorList>
    </citation>
    <scope>NUCLEOTIDE SEQUENCE [LARGE SCALE GENOMIC DNA]</scope>
    <source>
        <strain evidence="3 4">DSM 19730</strain>
    </source>
</reference>
<dbReference type="Gene3D" id="3.90.1300.10">
    <property type="entry name" value="Amidase signature (AS) domain"/>
    <property type="match status" value="1"/>
</dbReference>
<dbReference type="SUPFAM" id="SSF75304">
    <property type="entry name" value="Amidase signature (AS) enzymes"/>
    <property type="match status" value="1"/>
</dbReference>
<comment type="caution">
    <text evidence="3">The sequence shown here is derived from an EMBL/GenBank/DDBJ whole genome shotgun (WGS) entry which is preliminary data.</text>
</comment>
<dbReference type="InterPro" id="IPR036928">
    <property type="entry name" value="AS_sf"/>
</dbReference>
<dbReference type="PANTHER" id="PTHR11895:SF7">
    <property type="entry name" value="GLUTAMYL-TRNA(GLN) AMIDOTRANSFERASE SUBUNIT A, MITOCHONDRIAL"/>
    <property type="match status" value="1"/>
</dbReference>
<keyword evidence="3" id="KW-0436">Ligase</keyword>
<organism evidence="3 4">
    <name type="scientific">Aquamicrobium ahrensii</name>
    <dbReference type="NCBI Taxonomy" id="469551"/>
    <lineage>
        <taxon>Bacteria</taxon>
        <taxon>Pseudomonadati</taxon>
        <taxon>Pseudomonadota</taxon>
        <taxon>Alphaproteobacteria</taxon>
        <taxon>Hyphomicrobiales</taxon>
        <taxon>Phyllobacteriaceae</taxon>
        <taxon>Aquamicrobium</taxon>
    </lineage>
</organism>
<dbReference type="EC" id="6.3.5.6" evidence="3"/>
<evidence type="ECO:0000313" key="4">
    <source>
        <dbReference type="Proteomes" id="UP001549143"/>
    </source>
</evidence>
<dbReference type="PANTHER" id="PTHR11895">
    <property type="entry name" value="TRANSAMIDASE"/>
    <property type="match status" value="1"/>
</dbReference>
<accession>A0ABV2KPJ5</accession>
<dbReference type="EMBL" id="JBEPMN010000017">
    <property type="protein sequence ID" value="MET3662961.1"/>
    <property type="molecule type" value="Genomic_DNA"/>
</dbReference>
<dbReference type="EC" id="6.3.5.7" evidence="3"/>
<evidence type="ECO:0000259" key="2">
    <source>
        <dbReference type="Pfam" id="PF01425"/>
    </source>
</evidence>
<dbReference type="Pfam" id="PF01425">
    <property type="entry name" value="Amidase"/>
    <property type="match status" value="1"/>
</dbReference>